<proteinExistence type="predicted"/>
<dbReference type="Proteomes" id="UP001362999">
    <property type="component" value="Unassembled WGS sequence"/>
</dbReference>
<organism evidence="1 2">
    <name type="scientific">Favolaschia claudopus</name>
    <dbReference type="NCBI Taxonomy" id="2862362"/>
    <lineage>
        <taxon>Eukaryota</taxon>
        <taxon>Fungi</taxon>
        <taxon>Dikarya</taxon>
        <taxon>Basidiomycota</taxon>
        <taxon>Agaricomycotina</taxon>
        <taxon>Agaricomycetes</taxon>
        <taxon>Agaricomycetidae</taxon>
        <taxon>Agaricales</taxon>
        <taxon>Marasmiineae</taxon>
        <taxon>Mycenaceae</taxon>
        <taxon>Favolaschia</taxon>
    </lineage>
</organism>
<dbReference type="EMBL" id="JAWWNJ010000004">
    <property type="protein sequence ID" value="KAK7058033.1"/>
    <property type="molecule type" value="Genomic_DNA"/>
</dbReference>
<evidence type="ECO:0000313" key="1">
    <source>
        <dbReference type="EMBL" id="KAK7058033.1"/>
    </source>
</evidence>
<protein>
    <recommendedName>
        <fullName evidence="3">F-box domain-containing protein</fullName>
    </recommendedName>
</protein>
<sequence>MDPVFPPELEREIFEIAAWGDRSLIPLLLRVCRRVHQWIEPLLYRVLRIANSNSDSDALRLLAFHSKPANFLRHVFMHMDSNSPLKNKIADLLSRCNNIISLFWDGLLPAEILPILDTMKIQKMNIWVSEDVTEWAKLTLHRPMLHSVTHLELYSYASEIGSIAWEEGWANLASLPALTHLCLTDDLSDILLDSILEHCSNLDVVITAFWDPVFVTNAELFAKKLTTNDRRVVVIRVSDFRGDWESGALGGDDFWTRSERFVAKKVKGEIESKQYFLDEQLAQSLAS</sequence>
<keyword evidence="2" id="KW-1185">Reference proteome</keyword>
<evidence type="ECO:0008006" key="3">
    <source>
        <dbReference type="Google" id="ProtNLM"/>
    </source>
</evidence>
<gene>
    <name evidence="1" type="ORF">R3P38DRAFT_2844068</name>
</gene>
<evidence type="ECO:0000313" key="2">
    <source>
        <dbReference type="Proteomes" id="UP001362999"/>
    </source>
</evidence>
<dbReference type="AlphaFoldDB" id="A0AAW0E181"/>
<comment type="caution">
    <text evidence="1">The sequence shown here is derived from an EMBL/GenBank/DDBJ whole genome shotgun (WGS) entry which is preliminary data.</text>
</comment>
<reference evidence="1 2" key="1">
    <citation type="journal article" date="2024" name="J Genomics">
        <title>Draft genome sequencing and assembly of Favolaschia claudopus CIRM-BRFM 2984 isolated from oak limbs.</title>
        <authorList>
            <person name="Navarro D."/>
            <person name="Drula E."/>
            <person name="Chaduli D."/>
            <person name="Cazenave R."/>
            <person name="Ahrendt S."/>
            <person name="Wang J."/>
            <person name="Lipzen A."/>
            <person name="Daum C."/>
            <person name="Barry K."/>
            <person name="Grigoriev I.V."/>
            <person name="Favel A."/>
            <person name="Rosso M.N."/>
            <person name="Martin F."/>
        </authorList>
    </citation>
    <scope>NUCLEOTIDE SEQUENCE [LARGE SCALE GENOMIC DNA]</scope>
    <source>
        <strain evidence="1 2">CIRM-BRFM 2984</strain>
    </source>
</reference>
<name>A0AAW0E181_9AGAR</name>
<accession>A0AAW0E181</accession>